<dbReference type="NCBIfam" id="TIGR04390">
    <property type="entry name" value="OMP_YaiO_dom"/>
    <property type="match status" value="1"/>
</dbReference>
<proteinExistence type="predicted"/>
<comment type="caution">
    <text evidence="3">The sequence shown here is derived from an EMBL/GenBank/DDBJ whole genome shotgun (WGS) entry which is preliminary data.</text>
</comment>
<dbReference type="InterPro" id="IPR019734">
    <property type="entry name" value="TPR_rpt"/>
</dbReference>
<dbReference type="SUPFAM" id="SSF48452">
    <property type="entry name" value="TPR-like"/>
    <property type="match status" value="1"/>
</dbReference>
<dbReference type="PROSITE" id="PS50005">
    <property type="entry name" value="TPR"/>
    <property type="match status" value="2"/>
</dbReference>
<dbReference type="AlphaFoldDB" id="A0A432V0V5"/>
<protein>
    <submittedName>
        <fullName evidence="3">YaiO family outer membrane beta-barrel protein</fullName>
    </submittedName>
</protein>
<keyword evidence="4" id="KW-1185">Reference proteome</keyword>
<feature type="signal peptide" evidence="2">
    <location>
        <begin position="1"/>
        <end position="23"/>
    </location>
</feature>
<evidence type="ECO:0000313" key="4">
    <source>
        <dbReference type="Proteomes" id="UP000281647"/>
    </source>
</evidence>
<dbReference type="SMART" id="SM00028">
    <property type="entry name" value="TPR"/>
    <property type="match status" value="2"/>
</dbReference>
<name>A0A432V0V5_9HYPH</name>
<sequence length="374" mass="40626">MRPGRCAAIIVCLVFTLASTFDAGAQTADELYSSGVKARQEQRFDEAVTLLKRALALRPDNADTLVQIGFSELGRNDLAAARHAFSKVLALAPNYADAKFGMAMIEFRSGKLDAAQALAEPLVREHPGNSDFGGLLASIRKGQRRWRLDLGSEISDLSGGRSAWTDSSASLSYRVTPDTTVGVRSRVASRYGQTDLQIEGRIDQAFSPLLSGYGLVAATPQAAFLARFSIGAGASWRALPRADAYGPVFLNLDARYDRFAGPDVATIMPWVQAYMFEERLGISARWVHAQDDEGTRADGYVLRADFVVTPRLNVFGGYADAPEISDGTLVPTRSVFAGASYDISDTLTLHGSFAHEQRPTFDRDTFGFSLTARF</sequence>
<dbReference type="OrthoDB" id="8038200at2"/>
<evidence type="ECO:0000256" key="2">
    <source>
        <dbReference type="SAM" id="SignalP"/>
    </source>
</evidence>
<dbReference type="EMBL" id="RKST01000030">
    <property type="protein sequence ID" value="RUM95827.1"/>
    <property type="molecule type" value="Genomic_DNA"/>
</dbReference>
<dbReference type="Pfam" id="PF14559">
    <property type="entry name" value="TPR_19"/>
    <property type="match status" value="1"/>
</dbReference>
<reference evidence="3 4" key="1">
    <citation type="submission" date="2018-11" db="EMBL/GenBank/DDBJ databases">
        <title>Pseudaminobacter arsenicus sp. nov., an arsenic-resistant bacterium isolated from arsenic-rich aquifers.</title>
        <authorList>
            <person name="Mu Y."/>
        </authorList>
    </citation>
    <scope>NUCLEOTIDE SEQUENCE [LARGE SCALE GENOMIC DNA]</scope>
    <source>
        <strain evidence="3 4">CB3</strain>
    </source>
</reference>
<dbReference type="InterPro" id="IPR011990">
    <property type="entry name" value="TPR-like_helical_dom_sf"/>
</dbReference>
<keyword evidence="1" id="KW-0802">TPR repeat</keyword>
<organism evidence="3 4">
    <name type="scientific">Borborobacter arsenicus</name>
    <dbReference type="NCBI Taxonomy" id="1851146"/>
    <lineage>
        <taxon>Bacteria</taxon>
        <taxon>Pseudomonadati</taxon>
        <taxon>Pseudomonadota</taxon>
        <taxon>Alphaproteobacteria</taxon>
        <taxon>Hyphomicrobiales</taxon>
        <taxon>Phyllobacteriaceae</taxon>
        <taxon>Borborobacter</taxon>
    </lineage>
</organism>
<gene>
    <name evidence="3" type="primary">yaiO</name>
    <name evidence="3" type="ORF">EET67_21295</name>
</gene>
<dbReference type="InterPro" id="IPR030887">
    <property type="entry name" value="Beta-barrel_YaiO"/>
</dbReference>
<keyword evidence="2" id="KW-0732">Signal</keyword>
<evidence type="ECO:0000313" key="3">
    <source>
        <dbReference type="EMBL" id="RUM95827.1"/>
    </source>
</evidence>
<dbReference type="Proteomes" id="UP000281647">
    <property type="component" value="Unassembled WGS sequence"/>
</dbReference>
<accession>A0A432V0V5</accession>
<evidence type="ECO:0000256" key="1">
    <source>
        <dbReference type="PROSITE-ProRule" id="PRU00339"/>
    </source>
</evidence>
<feature type="chain" id="PRO_5019551186" evidence="2">
    <location>
        <begin position="24"/>
        <end position="374"/>
    </location>
</feature>
<feature type="repeat" description="TPR" evidence="1">
    <location>
        <begin position="28"/>
        <end position="61"/>
    </location>
</feature>
<dbReference type="Gene3D" id="1.25.40.10">
    <property type="entry name" value="Tetratricopeptide repeat domain"/>
    <property type="match status" value="1"/>
</dbReference>
<feature type="repeat" description="TPR" evidence="1">
    <location>
        <begin position="62"/>
        <end position="95"/>
    </location>
</feature>